<dbReference type="PANTHER" id="PTHR34374">
    <property type="entry name" value="LARGE RIBOSOMAL RNA SUBUNIT ACCUMULATION PROTEIN YCED HOMOLOG 1, CHLOROPLASTIC"/>
    <property type="match status" value="1"/>
</dbReference>
<proteinExistence type="predicted"/>
<comment type="caution">
    <text evidence="1">The sequence shown here is derived from an EMBL/GenBank/DDBJ whole genome shotgun (WGS) entry which is preliminary data.</text>
</comment>
<keyword evidence="2" id="KW-1185">Reference proteome</keyword>
<gene>
    <name evidence="1" type="ORF">ACFPQ4_23465</name>
</gene>
<dbReference type="Proteomes" id="UP001596108">
    <property type="component" value="Unassembled WGS sequence"/>
</dbReference>
<dbReference type="InterPro" id="IPR003772">
    <property type="entry name" value="YceD"/>
</dbReference>
<evidence type="ECO:0000313" key="2">
    <source>
        <dbReference type="Proteomes" id="UP001596108"/>
    </source>
</evidence>
<name>A0ABW0R5B6_9BACL</name>
<reference evidence="2" key="1">
    <citation type="journal article" date="2019" name="Int. J. Syst. Evol. Microbiol.">
        <title>The Global Catalogue of Microorganisms (GCM) 10K type strain sequencing project: providing services to taxonomists for standard genome sequencing and annotation.</title>
        <authorList>
            <consortium name="The Broad Institute Genomics Platform"/>
            <consortium name="The Broad Institute Genome Sequencing Center for Infectious Disease"/>
            <person name="Wu L."/>
            <person name="Ma J."/>
        </authorList>
    </citation>
    <scope>NUCLEOTIDE SEQUENCE [LARGE SCALE GENOMIC DNA]</scope>
    <source>
        <strain evidence="2">CGMCC 1.18578</strain>
    </source>
</reference>
<organism evidence="1 2">
    <name type="scientific">Cohnella yongneupensis</name>
    <dbReference type="NCBI Taxonomy" id="425006"/>
    <lineage>
        <taxon>Bacteria</taxon>
        <taxon>Bacillati</taxon>
        <taxon>Bacillota</taxon>
        <taxon>Bacilli</taxon>
        <taxon>Bacillales</taxon>
        <taxon>Paenibacillaceae</taxon>
        <taxon>Cohnella</taxon>
    </lineage>
</organism>
<evidence type="ECO:0000313" key="1">
    <source>
        <dbReference type="EMBL" id="MFC5532385.1"/>
    </source>
</evidence>
<dbReference type="RefSeq" id="WP_378114347.1">
    <property type="nucleotide sequence ID" value="NZ_JBHSNC010000057.1"/>
</dbReference>
<dbReference type="Pfam" id="PF02620">
    <property type="entry name" value="YceD"/>
    <property type="match status" value="1"/>
</dbReference>
<accession>A0ABW0R5B6</accession>
<protein>
    <submittedName>
        <fullName evidence="1">YceD family protein</fullName>
    </submittedName>
</protein>
<dbReference type="EMBL" id="JBHSNC010000057">
    <property type="protein sequence ID" value="MFC5532385.1"/>
    <property type="molecule type" value="Genomic_DNA"/>
</dbReference>
<dbReference type="PANTHER" id="PTHR34374:SF1">
    <property type="entry name" value="LARGE RIBOSOMAL RNA SUBUNIT ACCUMULATION PROTEIN YCED HOMOLOG 1, CHLOROPLASTIC"/>
    <property type="match status" value="1"/>
</dbReference>
<sequence length="172" mass="19172">MLLNVQEVVARQLPVHLKGTLDAAEVFRGNAEYVPLSPIEFTLTAQPVDNLIIVSGQLSCNVRTQCSRCLESTEEHISLPFEVQLRMKEDSEAEFDEDDEAIPVPGERIDLTPFLVEELVVQLPYAPLCKEDCKGLCPECGANRNEQSCGCNTVAIDPRLAALQDWFKPQQE</sequence>